<feature type="compositionally biased region" description="Low complexity" evidence="1">
    <location>
        <begin position="541"/>
        <end position="562"/>
    </location>
</feature>
<dbReference type="Pfam" id="PF20054">
    <property type="entry name" value="Tc-38"/>
    <property type="match status" value="1"/>
</dbReference>
<name>A0A836KQZ9_9TRYP</name>
<proteinExistence type="predicted"/>
<evidence type="ECO:0000313" key="4">
    <source>
        <dbReference type="Proteomes" id="UP000674143"/>
    </source>
</evidence>
<protein>
    <recommendedName>
        <fullName evidence="2">Trypanosoma Tc-38 (p38) protein domain-containing protein</fullName>
    </recommendedName>
</protein>
<dbReference type="Proteomes" id="UP000674143">
    <property type="component" value="Unassembled WGS sequence"/>
</dbReference>
<sequence>MFSVLRVAQQLCADYAAAQVMAPAAAFRPSRTLRLYANVLTGMERQSTAPLHDRCGPEDNLDAEAERKDAHNALIEADKSGYPVSVAHADAVASQATTALSSLFGSSRLSSSAASATAEGEDRQADANVLAAHERVRGTEKGWRGVAGPHHPTEWAVLGGSEAVEGGRVSNGEEELIESAEAFADEMEMVEKEGATTATVAKVGPQPPSTAAQTPKRADRQQAANPGAMPYGVGEPVNLYGARYWGSTADTLRSAAEARRFVSPFWSSRIAFERIGATVTAEEEDGVLLHTCMPVAVRLFNLEQTSLVAEHRTATAQEFLTHLRLHSNRVDSRSVKSLETGMQPLDLAGSCFSLERTRAITRSPHFFHFQKQNPYWLSESDMRAIGAAVRLEEMERYALVPIWPCSPFHQNIAGGDTGAVLSGDACPEAATVSVPDRAICATSAPSMMRYYNVAQLDDPQRFSQLDPVRDKLVRCFGFRGTRYASCTTWLMWEYCARYHFPLTDTSQIVFLTMEKLLKLGGSVMTTKRYPISHKHGHRGDGTAAGSSSSRSISSPAFAGASHTPPPPSATLSAAGKIDVMPACGGEDTSTCSGHNTRGGEDGMSTTATDAGVVPPLFTMEIRGDVVSLCNAMQTDVADLILARVDELRANRFSVWR</sequence>
<dbReference type="EMBL" id="JAFHLR010000016">
    <property type="protein sequence ID" value="KAG5482347.1"/>
    <property type="molecule type" value="Genomic_DNA"/>
</dbReference>
<accession>A0A836KQZ9</accession>
<dbReference type="GeneID" id="92361473"/>
<dbReference type="KEGG" id="loi:92361473"/>
<evidence type="ECO:0000256" key="1">
    <source>
        <dbReference type="SAM" id="MobiDB-lite"/>
    </source>
</evidence>
<reference evidence="4" key="1">
    <citation type="journal article" date="2021" name="Microbiol. Resour. Announc.">
        <title>LGAAP: Leishmaniinae Genome Assembly and Annotation Pipeline.</title>
        <authorList>
            <person name="Almutairi H."/>
            <person name="Urbaniak M.D."/>
            <person name="Bates M.D."/>
            <person name="Jariyapan N."/>
            <person name="Kwakye-Nuako G."/>
            <person name="Thomaz-Soccol V."/>
            <person name="Al-Salem W.S."/>
            <person name="Dillon R.J."/>
            <person name="Bates P.A."/>
            <person name="Gatherer D."/>
        </authorList>
    </citation>
    <scope>NUCLEOTIDE SEQUENCE [LARGE SCALE GENOMIC DNA]</scope>
</reference>
<feature type="domain" description="Trypanosoma Tc-38 (p38) protein" evidence="2">
    <location>
        <begin position="241"/>
        <end position="308"/>
    </location>
</feature>
<keyword evidence="4" id="KW-1185">Reference proteome</keyword>
<evidence type="ECO:0000259" key="2">
    <source>
        <dbReference type="Pfam" id="PF20054"/>
    </source>
</evidence>
<dbReference type="AlphaFoldDB" id="A0A836KQZ9"/>
<gene>
    <name evidence="3" type="ORF">LSCM4_05602</name>
</gene>
<feature type="region of interest" description="Disordered" evidence="1">
    <location>
        <begin position="530"/>
        <end position="571"/>
    </location>
</feature>
<dbReference type="RefSeq" id="XP_067064353.1">
    <property type="nucleotide sequence ID" value="XM_067207539.1"/>
</dbReference>
<comment type="caution">
    <text evidence="3">The sequence shown here is derived from an EMBL/GenBank/DDBJ whole genome shotgun (WGS) entry which is preliminary data.</text>
</comment>
<reference evidence="4" key="2">
    <citation type="journal article" date="2021" name="Sci. Data">
        <title>Chromosome-scale genome sequencing, assembly and annotation of six genomes from subfamily Leishmaniinae.</title>
        <authorList>
            <person name="Almutairi H."/>
            <person name="Urbaniak M.D."/>
            <person name="Bates M.D."/>
            <person name="Jariyapan N."/>
            <person name="Kwakye-Nuako G."/>
            <person name="Thomaz Soccol V."/>
            <person name="Al-Salem W.S."/>
            <person name="Dillon R.J."/>
            <person name="Bates P.A."/>
            <person name="Gatherer D."/>
        </authorList>
    </citation>
    <scope>NUCLEOTIDE SEQUENCE [LARGE SCALE GENOMIC DNA]</scope>
</reference>
<evidence type="ECO:0000313" key="3">
    <source>
        <dbReference type="EMBL" id="KAG5482347.1"/>
    </source>
</evidence>
<dbReference type="InterPro" id="IPR045399">
    <property type="entry name" value="Tc-38"/>
</dbReference>
<organism evidence="3 4">
    <name type="scientific">Leishmania orientalis</name>
    <dbReference type="NCBI Taxonomy" id="2249476"/>
    <lineage>
        <taxon>Eukaryota</taxon>
        <taxon>Discoba</taxon>
        <taxon>Euglenozoa</taxon>
        <taxon>Kinetoplastea</taxon>
        <taxon>Metakinetoplastina</taxon>
        <taxon>Trypanosomatida</taxon>
        <taxon>Trypanosomatidae</taxon>
        <taxon>Leishmaniinae</taxon>
        <taxon>Leishmania</taxon>
    </lineage>
</organism>
<feature type="region of interest" description="Disordered" evidence="1">
    <location>
        <begin position="202"/>
        <end position="230"/>
    </location>
</feature>